<evidence type="ECO:0000259" key="2">
    <source>
        <dbReference type="Pfam" id="PF19066"/>
    </source>
</evidence>
<protein>
    <recommendedName>
        <fullName evidence="2">Minor capsid protein P9 transmembrane helices domain-containing protein</fullName>
    </recommendedName>
</protein>
<dbReference type="EMBL" id="JF974320">
    <property type="protein sequence ID" value="AET84827.1"/>
    <property type="molecule type" value="Genomic_DNA"/>
</dbReference>
<accession>G9E600</accession>
<feature type="transmembrane region" description="Helical" evidence="1">
    <location>
        <begin position="56"/>
        <end position="75"/>
    </location>
</feature>
<keyword evidence="1" id="KW-0472">Membrane</keyword>
<dbReference type="Pfam" id="PF19066">
    <property type="entry name" value="P9_TM"/>
    <property type="match status" value="1"/>
</dbReference>
<evidence type="ECO:0000313" key="3">
    <source>
        <dbReference type="EMBL" id="AET84827.1"/>
    </source>
</evidence>
<dbReference type="InterPro" id="IPR043915">
    <property type="entry name" value="P9_TM"/>
</dbReference>
<evidence type="ECO:0000313" key="4">
    <source>
        <dbReference type="Proteomes" id="UP000232710"/>
    </source>
</evidence>
<gene>
    <name evidence="3" type="ORF">MPXG_00029</name>
</gene>
<reference evidence="3 4" key="1">
    <citation type="submission" date="2010-12" db="EMBL/GenBank/DDBJ databases">
        <title>The Genome Sequence of Micromonas pusilla virus SP1.</title>
        <authorList>
            <consortium name="The Broad Institute Genome Sequencing Platform"/>
            <person name="Henn M.R."/>
            <person name="Suttle C."/>
            <person name="Winget D."/>
            <person name="Chan A."/>
            <person name="Levin J."/>
            <person name="Malboeuf C."/>
            <person name="Casali M."/>
            <person name="Russ C."/>
            <person name="Lennon N."/>
            <person name="Chapman S.B."/>
            <person name="Erlich R."/>
            <person name="Young S.K."/>
            <person name="Yandava C."/>
            <person name="Zeng Q."/>
            <person name="Alvarado L."/>
            <person name="Anderson S."/>
            <person name="Berlin A."/>
            <person name="Chen Z."/>
            <person name="Freedman E."/>
            <person name="Gellesch M."/>
            <person name="Goldberg J."/>
            <person name="Green L."/>
            <person name="Griggs A."/>
            <person name="Gujja S."/>
            <person name="Heilman E.R."/>
            <person name="Heiman D."/>
            <person name="Hollinger A."/>
            <person name="Howarth C."/>
            <person name="Larson L."/>
            <person name="Mehta T."/>
            <person name="Pearson M."/>
            <person name="Roberts A."/>
            <person name="Ryan E."/>
            <person name="Saif S."/>
            <person name="Shea T."/>
            <person name="Shenoy N."/>
            <person name="Sisk P."/>
            <person name="Stolte C."/>
            <person name="Sykes S."/>
            <person name="White J."/>
            <person name="Haas B."/>
            <person name="Nusbaum C."/>
            <person name="Birren B."/>
        </authorList>
    </citation>
    <scope>NUCLEOTIDE SEQUENCE [LARGE SCALE GENOMIC DNA]</scope>
    <source>
        <strain evidence="3 4">SP1</strain>
    </source>
</reference>
<proteinExistence type="predicted"/>
<name>G9E600_MPSP1</name>
<feature type="domain" description="Minor capsid protein P9 transmembrane helices" evidence="2">
    <location>
        <begin position="4"/>
        <end position="71"/>
    </location>
</feature>
<organism evidence="3 4">
    <name type="scientific">Micromonas pusilla virus SP1</name>
    <name type="common">MpV-SP1</name>
    <dbReference type="NCBI Taxonomy" id="373996"/>
    <lineage>
        <taxon>Viruses</taxon>
        <taxon>Varidnaviria</taxon>
        <taxon>Bamfordvirae</taxon>
        <taxon>Nucleocytoviricota</taxon>
        <taxon>Megaviricetes</taxon>
        <taxon>Algavirales</taxon>
        <taxon>Phycodnaviridae</taxon>
        <taxon>Prasinovirus</taxon>
        <taxon>Prasinovirus micromonas</taxon>
    </lineage>
</organism>
<organismHost>
    <name type="scientific">Micromonas pusilla</name>
    <name type="common">Picoplanktonic green alga</name>
    <name type="synonym">Chromulina pusilla</name>
    <dbReference type="NCBI Taxonomy" id="38833"/>
</organismHost>
<keyword evidence="4" id="KW-1185">Reference proteome</keyword>
<keyword evidence="1" id="KW-0812">Transmembrane</keyword>
<sequence length="222" mass="24746">MKSWFDNPQELVKNDKVLEFWPTGEQTPEERVNAATRFIVYVCCAIYLIRRDPRIFILGMTALGVIYVLYTSQMVREEYKEPCNSGACHKPTRDNPMGNTLISDYTDAPNRLDACYYASSNSQSGNRIPYDSGAGRNRSPMAISRHRNAFERQFVTNPVSKIPGGEQTEFAEWLYGPKNGPSCKSNTRFCDPNARGVQLEAFGGLNDGNKRSGMFGGGNGSA</sequence>
<dbReference type="Proteomes" id="UP000232710">
    <property type="component" value="Segment"/>
</dbReference>
<evidence type="ECO:0000256" key="1">
    <source>
        <dbReference type="SAM" id="Phobius"/>
    </source>
</evidence>
<keyword evidence="1" id="KW-1133">Transmembrane helix</keyword>